<keyword evidence="11" id="KW-0472">Membrane</keyword>
<protein>
    <recommendedName>
        <fullName evidence="14">Cytochrome P450</fullName>
    </recommendedName>
</protein>
<evidence type="ECO:0000256" key="3">
    <source>
        <dbReference type="ARBA" id="ARBA00010617"/>
    </source>
</evidence>
<accession>A0A0C3AFE5</accession>
<evidence type="ECO:0000313" key="12">
    <source>
        <dbReference type="EMBL" id="KIM23390.1"/>
    </source>
</evidence>
<dbReference type="GO" id="GO:0005506">
    <property type="term" value="F:iron ion binding"/>
    <property type="evidence" value="ECO:0007669"/>
    <property type="project" value="InterPro"/>
</dbReference>
<dbReference type="PANTHER" id="PTHR24305">
    <property type="entry name" value="CYTOCHROME P450"/>
    <property type="match status" value="1"/>
</dbReference>
<dbReference type="InterPro" id="IPR050121">
    <property type="entry name" value="Cytochrome_P450_monoxygenase"/>
</dbReference>
<dbReference type="InterPro" id="IPR001128">
    <property type="entry name" value="Cyt_P450"/>
</dbReference>
<evidence type="ECO:0000313" key="13">
    <source>
        <dbReference type="Proteomes" id="UP000054097"/>
    </source>
</evidence>
<comment type="similarity">
    <text evidence="3 10">Belongs to the cytochrome P450 family.</text>
</comment>
<organism evidence="12 13">
    <name type="scientific">Serendipita vermifera MAFF 305830</name>
    <dbReference type="NCBI Taxonomy" id="933852"/>
    <lineage>
        <taxon>Eukaryota</taxon>
        <taxon>Fungi</taxon>
        <taxon>Dikarya</taxon>
        <taxon>Basidiomycota</taxon>
        <taxon>Agaricomycotina</taxon>
        <taxon>Agaricomycetes</taxon>
        <taxon>Sebacinales</taxon>
        <taxon>Serendipitaceae</taxon>
        <taxon>Serendipita</taxon>
    </lineage>
</organism>
<dbReference type="EMBL" id="KN824338">
    <property type="protein sequence ID" value="KIM23390.1"/>
    <property type="molecule type" value="Genomic_DNA"/>
</dbReference>
<feature type="transmembrane region" description="Helical" evidence="11">
    <location>
        <begin position="12"/>
        <end position="30"/>
    </location>
</feature>
<reference evidence="13" key="2">
    <citation type="submission" date="2015-01" db="EMBL/GenBank/DDBJ databases">
        <title>Evolutionary Origins and Diversification of the Mycorrhizal Mutualists.</title>
        <authorList>
            <consortium name="DOE Joint Genome Institute"/>
            <consortium name="Mycorrhizal Genomics Consortium"/>
            <person name="Kohler A."/>
            <person name="Kuo A."/>
            <person name="Nagy L.G."/>
            <person name="Floudas D."/>
            <person name="Copeland A."/>
            <person name="Barry K.W."/>
            <person name="Cichocki N."/>
            <person name="Veneault-Fourrey C."/>
            <person name="LaButti K."/>
            <person name="Lindquist E.A."/>
            <person name="Lipzen A."/>
            <person name="Lundell T."/>
            <person name="Morin E."/>
            <person name="Murat C."/>
            <person name="Riley R."/>
            <person name="Ohm R."/>
            <person name="Sun H."/>
            <person name="Tunlid A."/>
            <person name="Henrissat B."/>
            <person name="Grigoriev I.V."/>
            <person name="Hibbett D.S."/>
            <person name="Martin F."/>
        </authorList>
    </citation>
    <scope>NUCLEOTIDE SEQUENCE [LARGE SCALE GENOMIC DNA]</scope>
    <source>
        <strain evidence="13">MAFF 305830</strain>
    </source>
</reference>
<keyword evidence="6 10" id="KW-0560">Oxidoreductase</keyword>
<keyword evidence="7 9" id="KW-0408">Iron</keyword>
<dbReference type="STRING" id="933852.A0A0C3AFE5"/>
<dbReference type="HOGENOM" id="CLU_001570_25_0_1"/>
<evidence type="ECO:0000256" key="5">
    <source>
        <dbReference type="ARBA" id="ARBA00022723"/>
    </source>
</evidence>
<keyword evidence="8 10" id="KW-0503">Monooxygenase</keyword>
<reference evidence="12 13" key="1">
    <citation type="submission" date="2014-04" db="EMBL/GenBank/DDBJ databases">
        <authorList>
            <consortium name="DOE Joint Genome Institute"/>
            <person name="Kuo A."/>
            <person name="Zuccaro A."/>
            <person name="Kohler A."/>
            <person name="Nagy L.G."/>
            <person name="Floudas D."/>
            <person name="Copeland A."/>
            <person name="Barry K.W."/>
            <person name="Cichocki N."/>
            <person name="Veneault-Fourrey C."/>
            <person name="LaButti K."/>
            <person name="Lindquist E.A."/>
            <person name="Lipzen A."/>
            <person name="Lundell T."/>
            <person name="Morin E."/>
            <person name="Murat C."/>
            <person name="Sun H."/>
            <person name="Tunlid A."/>
            <person name="Henrissat B."/>
            <person name="Grigoriev I.V."/>
            <person name="Hibbett D.S."/>
            <person name="Martin F."/>
            <person name="Nordberg H.P."/>
            <person name="Cantor M.N."/>
            <person name="Hua S.X."/>
        </authorList>
    </citation>
    <scope>NUCLEOTIDE SEQUENCE [LARGE SCALE GENOMIC DNA]</scope>
    <source>
        <strain evidence="12 13">MAFF 305830</strain>
    </source>
</reference>
<evidence type="ECO:0000256" key="4">
    <source>
        <dbReference type="ARBA" id="ARBA00022617"/>
    </source>
</evidence>
<evidence type="ECO:0008006" key="14">
    <source>
        <dbReference type="Google" id="ProtNLM"/>
    </source>
</evidence>
<dbReference type="Pfam" id="PF00067">
    <property type="entry name" value="p450"/>
    <property type="match status" value="1"/>
</dbReference>
<evidence type="ECO:0000256" key="11">
    <source>
        <dbReference type="SAM" id="Phobius"/>
    </source>
</evidence>
<dbReference type="GO" id="GO:0004497">
    <property type="term" value="F:monooxygenase activity"/>
    <property type="evidence" value="ECO:0007669"/>
    <property type="project" value="UniProtKB-KW"/>
</dbReference>
<keyword evidence="5 9" id="KW-0479">Metal-binding</keyword>
<evidence type="ECO:0000256" key="7">
    <source>
        <dbReference type="ARBA" id="ARBA00023004"/>
    </source>
</evidence>
<keyword evidence="11" id="KW-0812">Transmembrane</keyword>
<dbReference type="GO" id="GO:0020037">
    <property type="term" value="F:heme binding"/>
    <property type="evidence" value="ECO:0007669"/>
    <property type="project" value="InterPro"/>
</dbReference>
<proteinExistence type="inferred from homology"/>
<name>A0A0C3AFE5_SERVB</name>
<evidence type="ECO:0000256" key="9">
    <source>
        <dbReference type="PIRSR" id="PIRSR602401-1"/>
    </source>
</evidence>
<dbReference type="GO" id="GO:0016705">
    <property type="term" value="F:oxidoreductase activity, acting on paired donors, with incorporation or reduction of molecular oxygen"/>
    <property type="evidence" value="ECO:0007669"/>
    <property type="project" value="InterPro"/>
</dbReference>
<gene>
    <name evidence="12" type="ORF">M408DRAFT_321086</name>
</gene>
<keyword evidence="11" id="KW-1133">Transmembrane helix</keyword>
<dbReference type="OrthoDB" id="1470350at2759"/>
<comment type="pathway">
    <text evidence="2">Secondary metabolite biosynthesis.</text>
</comment>
<evidence type="ECO:0000256" key="2">
    <source>
        <dbReference type="ARBA" id="ARBA00005179"/>
    </source>
</evidence>
<dbReference type="Gene3D" id="1.10.630.10">
    <property type="entry name" value="Cytochrome P450"/>
    <property type="match status" value="1"/>
</dbReference>
<dbReference type="AlphaFoldDB" id="A0A0C3AFE5"/>
<keyword evidence="4 9" id="KW-0349">Heme</keyword>
<dbReference type="InterPro" id="IPR036396">
    <property type="entry name" value="Cyt_P450_sf"/>
</dbReference>
<dbReference type="PANTHER" id="PTHR24305:SF166">
    <property type="entry name" value="CYTOCHROME P450 12A4, MITOCHONDRIAL-RELATED"/>
    <property type="match status" value="1"/>
</dbReference>
<evidence type="ECO:0000256" key="6">
    <source>
        <dbReference type="ARBA" id="ARBA00023002"/>
    </source>
</evidence>
<evidence type="ECO:0000256" key="10">
    <source>
        <dbReference type="RuleBase" id="RU000461"/>
    </source>
</evidence>
<comment type="cofactor">
    <cofactor evidence="1 9">
        <name>heme</name>
        <dbReference type="ChEBI" id="CHEBI:30413"/>
    </cofactor>
</comment>
<evidence type="ECO:0000256" key="8">
    <source>
        <dbReference type="ARBA" id="ARBA00023033"/>
    </source>
</evidence>
<evidence type="ECO:0000256" key="1">
    <source>
        <dbReference type="ARBA" id="ARBA00001971"/>
    </source>
</evidence>
<dbReference type="PRINTS" id="PR00463">
    <property type="entry name" value="EP450I"/>
</dbReference>
<dbReference type="PROSITE" id="PS00086">
    <property type="entry name" value="CYTOCHROME_P450"/>
    <property type="match status" value="1"/>
</dbReference>
<dbReference type="InterPro" id="IPR017972">
    <property type="entry name" value="Cyt_P450_CS"/>
</dbReference>
<keyword evidence="13" id="KW-1185">Reference proteome</keyword>
<dbReference type="InterPro" id="IPR002401">
    <property type="entry name" value="Cyt_P450_E_grp-I"/>
</dbReference>
<sequence length="537" mass="60928">METLYNMDRATYASVATAVSVLAVPFWWWYQHQKFKRTFGEATYRPAFAPLSLPGMLYGLGLQFCWDQRLTVYRKTSRELISMEPTVWGQPILYTNSSEVIRQISGGGTSPWQKPPWSQEANEYWGRNVLSVSGNEWRKHRKVLQPSFNPTLYEMVWKETSRFFNEMLVQDNWPMVPGESKSFPRAQVFTQRVALCVVLSCAFGLPIKWQEKTYAGDGFTLDDGVQFQSDNLLLVVYAPSWLFRLPFKRLQYVASATNAMRNWFNNAVTAKKAEIAKTLAETDGDLDSESLKRDIFSRLTLASQLDSKSHLKDSEIIGNTWVMYFAGHDTTANVLAAAFCLLAAHKEEQEIVLEEINRLVKEFADVKLDFEVYDSLVKTRSAFVEALRLYPAGSILIRETKEDTVLRVPCGTGANGEVIEEAVPIPKGTPIVGDMIGVQYNARAFPQPEVFRPSRWYGVTTEDAYTAFSGGPRACIGRRFALVEGVCFLANVLRHYQVEPLLEDGETVEAWKTRVLGKAEIKMTLSIADSPLVFRRR</sequence>
<feature type="binding site" description="axial binding residue" evidence="9">
    <location>
        <position position="475"/>
    </location>
    <ligand>
        <name>heme</name>
        <dbReference type="ChEBI" id="CHEBI:30413"/>
    </ligand>
    <ligandPart>
        <name>Fe</name>
        <dbReference type="ChEBI" id="CHEBI:18248"/>
    </ligandPart>
</feature>
<dbReference type="PRINTS" id="PR00385">
    <property type="entry name" value="P450"/>
</dbReference>
<dbReference type="SUPFAM" id="SSF48264">
    <property type="entry name" value="Cytochrome P450"/>
    <property type="match status" value="1"/>
</dbReference>
<dbReference type="Proteomes" id="UP000054097">
    <property type="component" value="Unassembled WGS sequence"/>
</dbReference>